<evidence type="ECO:0000256" key="1">
    <source>
        <dbReference type="SAM" id="Coils"/>
    </source>
</evidence>
<accession>A0ABY5UY20</accession>
<sequence>MEMSKEEFMMLHERLLDRLDRLEHKIESLTTIGGKQMLDNRDMRLLLKVCDRTLLRWRRSRNLRGFRISGKVYYMASDVHRFLQSEYYRKEERNRNRNNKNHFHEKEQ</sequence>
<dbReference type="SUPFAM" id="SSF46955">
    <property type="entry name" value="Putative DNA-binding domain"/>
    <property type="match status" value="1"/>
</dbReference>
<keyword evidence="4" id="KW-1185">Reference proteome</keyword>
<dbReference type="PANTHER" id="PTHR34585">
    <property type="match status" value="1"/>
</dbReference>
<name>A0ABY5UY20_9BACT</name>
<feature type="domain" description="Helix-turn-helix" evidence="2">
    <location>
        <begin position="38"/>
        <end position="85"/>
    </location>
</feature>
<dbReference type="RefSeq" id="WP_019245878.1">
    <property type="nucleotide sequence ID" value="NZ_CAPH01000012.1"/>
</dbReference>
<dbReference type="EMBL" id="CP102294">
    <property type="protein sequence ID" value="UWN56812.1"/>
    <property type="molecule type" value="Genomic_DNA"/>
</dbReference>
<dbReference type="Pfam" id="PF12728">
    <property type="entry name" value="HTH_17"/>
    <property type="match status" value="1"/>
</dbReference>
<dbReference type="InterPro" id="IPR041657">
    <property type="entry name" value="HTH_17"/>
</dbReference>
<protein>
    <submittedName>
        <fullName evidence="3">Helix-turn-helix domain-containing protein</fullName>
    </submittedName>
</protein>
<reference evidence="3" key="1">
    <citation type="journal article" date="2022" name="Cell">
        <title>Design, construction, and in vivo augmentation of a complex gut microbiome.</title>
        <authorList>
            <person name="Cheng A.G."/>
            <person name="Ho P.Y."/>
            <person name="Aranda-Diaz A."/>
            <person name="Jain S."/>
            <person name="Yu F.B."/>
            <person name="Meng X."/>
            <person name="Wang M."/>
            <person name="Iakiviak M."/>
            <person name="Nagashima K."/>
            <person name="Zhao A."/>
            <person name="Murugkar P."/>
            <person name="Patil A."/>
            <person name="Atabakhsh K."/>
            <person name="Weakley A."/>
            <person name="Yan J."/>
            <person name="Brumbaugh A.R."/>
            <person name="Higginbottom S."/>
            <person name="Dimas A."/>
            <person name="Shiver A.L."/>
            <person name="Deutschbauer A."/>
            <person name="Neff N."/>
            <person name="Sonnenburg J.L."/>
            <person name="Huang K.C."/>
            <person name="Fischbach M.A."/>
        </authorList>
    </citation>
    <scope>NUCLEOTIDE SEQUENCE</scope>
    <source>
        <strain evidence="3">AP11</strain>
    </source>
</reference>
<dbReference type="PANTHER" id="PTHR34585:SF22">
    <property type="entry name" value="HELIX-TURN-HELIX DOMAIN-CONTAINING PROTEIN"/>
    <property type="match status" value="1"/>
</dbReference>
<proteinExistence type="predicted"/>
<dbReference type="GeneID" id="82891899"/>
<gene>
    <name evidence="3" type="ORF">NQ491_09155</name>
</gene>
<evidence type="ECO:0000313" key="4">
    <source>
        <dbReference type="Proteomes" id="UP001059295"/>
    </source>
</evidence>
<evidence type="ECO:0000313" key="3">
    <source>
        <dbReference type="EMBL" id="UWN56812.1"/>
    </source>
</evidence>
<keyword evidence="1" id="KW-0175">Coiled coil</keyword>
<dbReference type="Proteomes" id="UP001059295">
    <property type="component" value="Chromosome"/>
</dbReference>
<feature type="coiled-coil region" evidence="1">
    <location>
        <begin position="5"/>
        <end position="32"/>
    </location>
</feature>
<organism evidence="3 4">
    <name type="scientific">Alistipes ihumii AP11</name>
    <dbReference type="NCBI Taxonomy" id="1211813"/>
    <lineage>
        <taxon>Bacteria</taxon>
        <taxon>Pseudomonadati</taxon>
        <taxon>Bacteroidota</taxon>
        <taxon>Bacteroidia</taxon>
        <taxon>Bacteroidales</taxon>
        <taxon>Rikenellaceae</taxon>
        <taxon>Alistipes</taxon>
    </lineage>
</organism>
<dbReference type="InterPro" id="IPR009061">
    <property type="entry name" value="DNA-bd_dom_put_sf"/>
</dbReference>
<evidence type="ECO:0000259" key="2">
    <source>
        <dbReference type="Pfam" id="PF12728"/>
    </source>
</evidence>